<dbReference type="KEGG" id="pbs:Plabr_4474"/>
<reference evidence="2" key="1">
    <citation type="submission" date="2011-02" db="EMBL/GenBank/DDBJ databases">
        <title>The complete genome of Planctomyces brasiliensis DSM 5305.</title>
        <authorList>
            <person name="Lucas S."/>
            <person name="Copeland A."/>
            <person name="Lapidus A."/>
            <person name="Bruce D."/>
            <person name="Goodwin L."/>
            <person name="Pitluck S."/>
            <person name="Kyrpides N."/>
            <person name="Mavromatis K."/>
            <person name="Pagani I."/>
            <person name="Ivanova N."/>
            <person name="Ovchinnikova G."/>
            <person name="Lu M."/>
            <person name="Detter J.C."/>
            <person name="Han C."/>
            <person name="Land M."/>
            <person name="Hauser L."/>
            <person name="Markowitz V."/>
            <person name="Cheng J.-F."/>
            <person name="Hugenholtz P."/>
            <person name="Woyke T."/>
            <person name="Wu D."/>
            <person name="Tindall B."/>
            <person name="Pomrenke H.G."/>
            <person name="Brambilla E."/>
            <person name="Klenk H.-P."/>
            <person name="Eisen J.A."/>
        </authorList>
    </citation>
    <scope>NUCLEOTIDE SEQUENCE [LARGE SCALE GENOMIC DNA]</scope>
    <source>
        <strain evidence="2">ATCC 49424 / DSM 5305 / JCM 21570 / NBRC 103401 / IFAM 1448</strain>
    </source>
</reference>
<name>F0SLE0_RUBBR</name>
<accession>F0SLE0</accession>
<dbReference type="HOGENOM" id="CLU_3122303_0_0_0"/>
<evidence type="ECO:0000313" key="2">
    <source>
        <dbReference type="Proteomes" id="UP000006860"/>
    </source>
</evidence>
<sequence length="50" mass="5433">MKPAKSNDNLLVSRAKCSGEQKTKKGGITTDAAFFYGFTITNSPFALDYV</sequence>
<dbReference type="EMBL" id="CP002546">
    <property type="protein sequence ID" value="ADY62046.1"/>
    <property type="molecule type" value="Genomic_DNA"/>
</dbReference>
<dbReference type="AlphaFoldDB" id="F0SLE0"/>
<dbReference type="Proteomes" id="UP000006860">
    <property type="component" value="Chromosome"/>
</dbReference>
<organism evidence="1 2">
    <name type="scientific">Rubinisphaera brasiliensis (strain ATCC 49424 / DSM 5305 / JCM 21570 / IAM 15109 / NBRC 103401 / IFAM 1448)</name>
    <name type="common">Planctomyces brasiliensis</name>
    <dbReference type="NCBI Taxonomy" id="756272"/>
    <lineage>
        <taxon>Bacteria</taxon>
        <taxon>Pseudomonadati</taxon>
        <taxon>Planctomycetota</taxon>
        <taxon>Planctomycetia</taxon>
        <taxon>Planctomycetales</taxon>
        <taxon>Planctomycetaceae</taxon>
        <taxon>Rubinisphaera</taxon>
    </lineage>
</organism>
<protein>
    <submittedName>
        <fullName evidence="1">Uncharacterized protein</fullName>
    </submittedName>
</protein>
<evidence type="ECO:0000313" key="1">
    <source>
        <dbReference type="EMBL" id="ADY62046.1"/>
    </source>
</evidence>
<gene>
    <name evidence="1" type="ordered locus">Plabr_4474</name>
</gene>
<keyword evidence="2" id="KW-1185">Reference proteome</keyword>
<proteinExistence type="predicted"/>